<keyword evidence="2" id="KW-1185">Reference proteome</keyword>
<proteinExistence type="predicted"/>
<evidence type="ECO:0000313" key="2">
    <source>
        <dbReference type="Proteomes" id="UP000317624"/>
    </source>
</evidence>
<dbReference type="Proteomes" id="UP000317624">
    <property type="component" value="Unassembled WGS sequence"/>
</dbReference>
<comment type="caution">
    <text evidence="1">The sequence shown here is derived from an EMBL/GenBank/DDBJ whole genome shotgun (WGS) entry which is preliminary data.</text>
</comment>
<name>A0A558BJR4_9BACT</name>
<dbReference type="EMBL" id="VMRJ01000009">
    <property type="protein sequence ID" value="TVT36760.1"/>
    <property type="molecule type" value="Genomic_DNA"/>
</dbReference>
<accession>A0A558BJR4</accession>
<evidence type="ECO:0000313" key="1">
    <source>
        <dbReference type="EMBL" id="TVT36760.1"/>
    </source>
</evidence>
<dbReference type="AlphaFoldDB" id="A0A558BJR4"/>
<reference evidence="1 2" key="1">
    <citation type="submission" date="2019-07" db="EMBL/GenBank/DDBJ databases">
        <title>Hymenobacter sp. straun FUR1 Genome sequencing and assembly.</title>
        <authorList>
            <person name="Chhetri G."/>
        </authorList>
    </citation>
    <scope>NUCLEOTIDE SEQUENCE [LARGE SCALE GENOMIC DNA]</scope>
    <source>
        <strain evidence="1 2">Fur1</strain>
    </source>
</reference>
<organism evidence="1 2">
    <name type="scientific">Hymenobacter setariae</name>
    <dbReference type="NCBI Taxonomy" id="2594794"/>
    <lineage>
        <taxon>Bacteria</taxon>
        <taxon>Pseudomonadati</taxon>
        <taxon>Bacteroidota</taxon>
        <taxon>Cytophagia</taxon>
        <taxon>Cytophagales</taxon>
        <taxon>Hymenobacteraceae</taxon>
        <taxon>Hymenobacter</taxon>
    </lineage>
</organism>
<sequence length="227" mass="25879">MGSLTTSNRRQLRAAVLQFQQAILADPLYNTIPSVAKPGWYLHAKNDHPEVRAKFFELLRQLPDFAIHIVIGRKKLEVFNRKHNNSPTEFYFDLLHHLLKDCLHEPDQAYAIYLAQRGKNNSDRFQAAVDKALPPAGQAADAAGPVVSKLAIVLSSEYPELSIVDYCLWALQRYIFKEEARFFKALENRYAVIVDIYDEARFPANGHIYGPHNPFTTQLASPFEKPV</sequence>
<gene>
    <name evidence="1" type="ORF">FNT36_24925</name>
</gene>
<protein>
    <submittedName>
        <fullName evidence="1">Uncharacterized protein</fullName>
    </submittedName>
</protein>